<dbReference type="Pfam" id="PF08659">
    <property type="entry name" value="KR"/>
    <property type="match status" value="1"/>
</dbReference>
<evidence type="ECO:0000256" key="4">
    <source>
        <dbReference type="SAM" id="MobiDB-lite"/>
    </source>
</evidence>
<dbReference type="Gene3D" id="3.40.50.720">
    <property type="entry name" value="NAD(P)-binding Rossmann-like Domain"/>
    <property type="match status" value="1"/>
</dbReference>
<evidence type="ECO:0000259" key="5">
    <source>
        <dbReference type="PROSITE" id="PS50075"/>
    </source>
</evidence>
<dbReference type="PROSITE" id="PS00455">
    <property type="entry name" value="AMP_BINDING"/>
    <property type="match status" value="1"/>
</dbReference>
<dbReference type="Gene3D" id="3.30.300.30">
    <property type="match status" value="3"/>
</dbReference>
<dbReference type="InterPro" id="IPR013968">
    <property type="entry name" value="PKS_KR"/>
</dbReference>
<evidence type="ECO:0000256" key="2">
    <source>
        <dbReference type="ARBA" id="ARBA00022450"/>
    </source>
</evidence>
<keyword evidence="2" id="KW-0596">Phosphopantetheine</keyword>
<evidence type="ECO:0000313" key="7">
    <source>
        <dbReference type="Proteomes" id="UP000176944"/>
    </source>
</evidence>
<dbReference type="Pfam" id="PF18563">
    <property type="entry name" value="TubC_N"/>
    <property type="match status" value="1"/>
</dbReference>
<protein>
    <submittedName>
        <fullName evidence="6">SDR family NAD(P)-dependent oxidoreductase</fullName>
    </submittedName>
</protein>
<feature type="compositionally biased region" description="Basic residues" evidence="4">
    <location>
        <begin position="1911"/>
        <end position="1928"/>
    </location>
</feature>
<sequence>MNLEQLLSQISSRGIKLSAAGNELKIRAPKGALTPDIRETIAQNKAELIKLLQHKSNDHGVNHIPLVPVKSNGNIPLSFQQERLWTVHQLLPNSAALNVTQVLKLTGILNIYVLQASLNEIVNRHETLRTTFSLLEGSFVQIVLPNLDVSISVEDYRGSSSNQQTSSIKKILETESQYCFELEQAPLFRFRLLRLTDTEANLIFVLHHIICDALSNNFLISELLTVYDALLQGKQSPLPELEIQYGDYAVWQRKWLQGEVLKEGINYWKEQLTGKPSLYPIPVDRLPAGGYSYQNLKKSFKIPRSTWSIVQQLSSQTGLSPFMVLLSVFYILILKYSEKPDFVVGVPVSGRPHHKLEFLIGCFADLILLRANISGNITFEELVSEVHKFTLKAYAHQHITLNYVFELIEPQKHGEQYKNLFQILFEYINLGETTKIYSNFSSTLEEGKAPLDIDIFLALIKLDEDLIGELTYNASLFEEDTISNLVDSYLLILQQCTSAPKTRLNEIELSENLKFKKAEINSISRKQAMVKAALSLTPGVEDGCVVARENELVAYVVTSGNLSIDTIQSHLQSNLPPELLPCAYAPVSVLPLTASGKIDEKALEAIAVIDSKLIEHWEEKLRSHPQIEQAAVVVQPKQGKVPPPVHILDLIPEATPTVNLSATTSKAPPEVEIASKSEKQTTAIPALSDGGQLTIPENAPLTLTEALIQTATQYQQTEIVYILSDKEQVCQTYSSLLAEAKCTLNGLHHQGLKAGDRIILQIESLRDYFPALWGCILGGIQPVTVAVAKTYQQPNAVVKKLYNTWELLEHPPILASESLLEQLQNLQEILPMSGAQVLSVERMRNYPATAEIYHSQPNDVAFLQLTSGSTGVPKCIQETHQGIVTHIHAAQQFNGYQAEDISLNWLPVDHVVPILTCHFKDTYLGCQQIEVATDVVLANPTVWLDLMEKYRVSHTWTPNFGFKLVSDALSKVPHLSWDLSSVKFFMNAGEQVTPKVVREFLQFVAPFGVASQAMQPAFGMAEVCTCMTYQNQFDAASGIHRIQKYSLGGQLVKGEATDTDVIEFTDLGAPVPGVQIRITDENDQLLPEGMIGRFQIKGKVVTPGYLHNPQANSEAFVGDGWFNSGDLGFILDGKLVLTGREKELIIINGINYYCYEIEDTVNNIEGVEPTFAGAVSFSQPETGTEGLAIFFTPKQRQLELNIELVKTIRQEVSSQLGITPTYVIPLSGAEFPKTTSGKIQRGRLKQMLQAGECQDIIKAIDIQLANNRTIPNWFYRKFWRLKEASVFPYPQQAGLTLILVDNLGLGRCLSEKLEKEGQDCIQVAFGNDFAQLSDCNYTIAPGDRQHYRELLESIAAKKIPISRILHLGTYQDYTEADRESLEQAQNQGLYSLLHLVQALEQVQGTQHQVQLLFISSYIQSVQPTDKIVYEKATVLGLLKTIPQEIPWLSCTHIDLPVADIEVNADYIWQELCSVFTEPEIAYRDGKRMASGLEAVHFTSEPQQKLPLRKEGIYLVSGGLGGIGVEITQYILEHYQAKVILVGRTALEEAENLSAKMLAYRKLQRLSGKVIYQAVDICNLEQLQQAVAQSLSELGGSKLDGIIHLAGIYHEQMLSSETQDSIAALLRPKVLGTWVLHQLLKDNDDALFIHFSSIYGFFGATALAAYSAANSFQTAFCDYQKTQGNQQTYCLAWSIWDEMGMSQGYKMKEFSRAKGYYALTPSQGIYSLLAALCHEHNNLLVGLDNSKPQIQRLLWDDRSLQQLTAYFTAKTTEFPVSQLQDLQVRDRFGTITQIVPSAFIQLESLPLTAKGEIDRKRLHSTDKNISYQAENKLAETETEQKIAAIWQEVLKLGEIGIYDNFFELGGQSILLIKVYGKLQEIFNLKLKVIDLLTYPTVHSLSQFITGEGAKESRRKKREVSHDKRLNKRSAQKERSNIRKQLRHRR</sequence>
<dbReference type="PROSITE" id="PS50075">
    <property type="entry name" value="CARRIER"/>
    <property type="match status" value="1"/>
</dbReference>
<organism evidence="6 7">
    <name type="scientific">Moorena producens (strain JHB)</name>
    <dbReference type="NCBI Taxonomy" id="1454205"/>
    <lineage>
        <taxon>Bacteria</taxon>
        <taxon>Bacillati</taxon>
        <taxon>Cyanobacteriota</taxon>
        <taxon>Cyanophyceae</taxon>
        <taxon>Coleofasciculales</taxon>
        <taxon>Coleofasciculaceae</taxon>
        <taxon>Moorena</taxon>
    </lineage>
</organism>
<dbReference type="Gene3D" id="3.30.559.10">
    <property type="entry name" value="Chloramphenicol acetyltransferase-like domain"/>
    <property type="match status" value="1"/>
</dbReference>
<dbReference type="InterPro" id="IPR001242">
    <property type="entry name" value="Condensation_dom"/>
</dbReference>
<dbReference type="GO" id="GO:0044550">
    <property type="term" value="P:secondary metabolite biosynthetic process"/>
    <property type="evidence" value="ECO:0007669"/>
    <property type="project" value="TreeGrafter"/>
</dbReference>
<dbReference type="InterPro" id="IPR042099">
    <property type="entry name" value="ANL_N_sf"/>
</dbReference>
<gene>
    <name evidence="6" type="ORF">BJP36_17855</name>
</gene>
<dbReference type="Pfam" id="PF00550">
    <property type="entry name" value="PP-binding"/>
    <property type="match status" value="1"/>
</dbReference>
<dbReference type="Pfam" id="PF21394">
    <property type="entry name" value="Beta-ketacyl_N"/>
    <property type="match status" value="1"/>
</dbReference>
<evidence type="ECO:0000313" key="6">
    <source>
        <dbReference type="EMBL" id="AOY81499.1"/>
    </source>
</evidence>
<dbReference type="InterPro" id="IPR036291">
    <property type="entry name" value="NAD(P)-bd_dom_sf"/>
</dbReference>
<dbReference type="Gene3D" id="3.40.50.12780">
    <property type="entry name" value="N-terminal domain of ligase-like"/>
    <property type="match status" value="1"/>
</dbReference>
<dbReference type="InterPro" id="IPR009081">
    <property type="entry name" value="PP-bd_ACP"/>
</dbReference>
<dbReference type="InterPro" id="IPR057326">
    <property type="entry name" value="KR_dom"/>
</dbReference>
<dbReference type="InterPro" id="IPR036736">
    <property type="entry name" value="ACP-like_sf"/>
</dbReference>
<dbReference type="SUPFAM" id="SSF47336">
    <property type="entry name" value="ACP-like"/>
    <property type="match status" value="1"/>
</dbReference>
<dbReference type="InterPro" id="IPR045851">
    <property type="entry name" value="AMP-bd_C_sf"/>
</dbReference>
<keyword evidence="3" id="KW-0597">Phosphoprotein</keyword>
<dbReference type="SUPFAM" id="SSF51735">
    <property type="entry name" value="NAD(P)-binding Rossmann-fold domains"/>
    <property type="match status" value="2"/>
</dbReference>
<dbReference type="InterPro" id="IPR049490">
    <property type="entry name" value="C883_1060-like_KR_N"/>
</dbReference>
<dbReference type="InterPro" id="IPR044894">
    <property type="entry name" value="TubC_N_sf"/>
</dbReference>
<dbReference type="SMART" id="SM00822">
    <property type="entry name" value="PKS_KR"/>
    <property type="match status" value="1"/>
</dbReference>
<dbReference type="GO" id="GO:0005737">
    <property type="term" value="C:cytoplasm"/>
    <property type="evidence" value="ECO:0007669"/>
    <property type="project" value="TreeGrafter"/>
</dbReference>
<dbReference type="GO" id="GO:0031177">
    <property type="term" value="F:phosphopantetheine binding"/>
    <property type="evidence" value="ECO:0007669"/>
    <property type="project" value="TreeGrafter"/>
</dbReference>
<accession>A0A1D9G1K3</accession>
<comment type="cofactor">
    <cofactor evidence="1">
        <name>pantetheine 4'-phosphate</name>
        <dbReference type="ChEBI" id="CHEBI:47942"/>
    </cofactor>
</comment>
<dbReference type="SUPFAM" id="SSF56801">
    <property type="entry name" value="Acetyl-CoA synthetase-like"/>
    <property type="match status" value="3"/>
</dbReference>
<dbReference type="Pfam" id="PF00501">
    <property type="entry name" value="AMP-binding"/>
    <property type="match status" value="1"/>
</dbReference>
<dbReference type="EMBL" id="CP017708">
    <property type="protein sequence ID" value="AOY81499.1"/>
    <property type="molecule type" value="Genomic_DNA"/>
</dbReference>
<evidence type="ECO:0000256" key="3">
    <source>
        <dbReference type="ARBA" id="ARBA00022553"/>
    </source>
</evidence>
<dbReference type="CDD" id="cd19531">
    <property type="entry name" value="LCL_NRPS-like"/>
    <property type="match status" value="1"/>
</dbReference>
<dbReference type="Pfam" id="PF00668">
    <property type="entry name" value="Condensation"/>
    <property type="match status" value="1"/>
</dbReference>
<dbReference type="InterPro" id="IPR000873">
    <property type="entry name" value="AMP-dep_synth/lig_dom"/>
</dbReference>
<reference evidence="7" key="1">
    <citation type="submission" date="2016-10" db="EMBL/GenBank/DDBJ databases">
        <title>Comparative genomics uncovers the prolific and rare metabolic potential of the cyanobacterial genus Moorea.</title>
        <authorList>
            <person name="Leao T."/>
            <person name="Castelao G."/>
            <person name="Korobeynikov A."/>
            <person name="Monroe E.A."/>
            <person name="Podell S."/>
            <person name="Glukhov E."/>
            <person name="Allen E."/>
            <person name="Gerwick W.H."/>
            <person name="Gerwick L."/>
        </authorList>
    </citation>
    <scope>NUCLEOTIDE SEQUENCE [LARGE SCALE GENOMIC DNA]</scope>
    <source>
        <strain evidence="7">JHB</strain>
    </source>
</reference>
<dbReference type="InterPro" id="IPR020845">
    <property type="entry name" value="AMP-binding_CS"/>
</dbReference>
<dbReference type="CDD" id="cd08953">
    <property type="entry name" value="KR_2_SDR_x"/>
    <property type="match status" value="1"/>
</dbReference>
<dbReference type="GO" id="GO:0008610">
    <property type="term" value="P:lipid biosynthetic process"/>
    <property type="evidence" value="ECO:0007669"/>
    <property type="project" value="UniProtKB-ARBA"/>
</dbReference>
<feature type="region of interest" description="Disordered" evidence="4">
    <location>
        <begin position="1910"/>
        <end position="1944"/>
    </location>
</feature>
<dbReference type="InterPro" id="IPR041464">
    <property type="entry name" value="TubC_N"/>
</dbReference>
<dbReference type="GO" id="GO:0003824">
    <property type="term" value="F:catalytic activity"/>
    <property type="evidence" value="ECO:0007669"/>
    <property type="project" value="InterPro"/>
</dbReference>
<dbReference type="PANTHER" id="PTHR45527:SF1">
    <property type="entry name" value="FATTY ACID SYNTHASE"/>
    <property type="match status" value="1"/>
</dbReference>
<proteinExistence type="predicted"/>
<name>A0A1D9G1K3_MOOP1</name>
<dbReference type="PANTHER" id="PTHR45527">
    <property type="entry name" value="NONRIBOSOMAL PEPTIDE SYNTHETASE"/>
    <property type="match status" value="1"/>
</dbReference>
<dbReference type="Proteomes" id="UP000176944">
    <property type="component" value="Chromosome"/>
</dbReference>
<dbReference type="SUPFAM" id="SSF52777">
    <property type="entry name" value="CoA-dependent acyltransferases"/>
    <property type="match status" value="2"/>
</dbReference>
<dbReference type="Gene3D" id="1.10.1200.10">
    <property type="entry name" value="ACP-like"/>
    <property type="match status" value="1"/>
</dbReference>
<dbReference type="Gene3D" id="1.10.10.1830">
    <property type="entry name" value="Non-ribosomal peptide synthase, adenylation domain"/>
    <property type="match status" value="1"/>
</dbReference>
<feature type="domain" description="Carrier" evidence="5">
    <location>
        <begin position="1832"/>
        <end position="1907"/>
    </location>
</feature>
<dbReference type="Gene3D" id="3.30.559.30">
    <property type="entry name" value="Nonribosomal peptide synthetase, condensation domain"/>
    <property type="match status" value="1"/>
</dbReference>
<dbReference type="GO" id="GO:0043041">
    <property type="term" value="P:amino acid activation for nonribosomal peptide biosynthetic process"/>
    <property type="evidence" value="ECO:0007669"/>
    <property type="project" value="TreeGrafter"/>
</dbReference>
<evidence type="ECO:0000256" key="1">
    <source>
        <dbReference type="ARBA" id="ARBA00001957"/>
    </source>
</evidence>
<dbReference type="InterPro" id="IPR023213">
    <property type="entry name" value="CAT-like_dom_sf"/>
</dbReference>